<evidence type="ECO:0000256" key="13">
    <source>
        <dbReference type="HAMAP-Rule" id="MF_00942"/>
    </source>
</evidence>
<dbReference type="InterPro" id="IPR000445">
    <property type="entry name" value="HhH_motif"/>
</dbReference>
<dbReference type="FunFam" id="1.10.340.30:FF:000001">
    <property type="entry name" value="Endonuclease III"/>
    <property type="match status" value="1"/>
</dbReference>
<dbReference type="InterPro" id="IPR023170">
    <property type="entry name" value="HhH_base_excis_C"/>
</dbReference>
<dbReference type="PANTHER" id="PTHR10359">
    <property type="entry name" value="A/G-SPECIFIC ADENINE GLYCOSYLASE/ENDONUCLEASE III"/>
    <property type="match status" value="1"/>
</dbReference>
<keyword evidence="15" id="KW-0255">Endonuclease</keyword>
<evidence type="ECO:0000256" key="4">
    <source>
        <dbReference type="ARBA" id="ARBA00022763"/>
    </source>
</evidence>
<evidence type="ECO:0000256" key="5">
    <source>
        <dbReference type="ARBA" id="ARBA00022801"/>
    </source>
</evidence>
<dbReference type="NCBIfam" id="TIGR01083">
    <property type="entry name" value="nth"/>
    <property type="match status" value="1"/>
</dbReference>
<gene>
    <name evidence="13" type="primary">nth</name>
</gene>
<evidence type="ECO:0000256" key="7">
    <source>
        <dbReference type="ARBA" id="ARBA00023014"/>
    </source>
</evidence>
<keyword evidence="6 13" id="KW-0408">Iron</keyword>
<dbReference type="GO" id="GO:0051539">
    <property type="term" value="F:4 iron, 4 sulfur cluster binding"/>
    <property type="evidence" value="ECO:0007669"/>
    <property type="project" value="UniProtKB-UniRule"/>
</dbReference>
<comment type="similarity">
    <text evidence="1 13">Belongs to the Nth/MutY family.</text>
</comment>
<dbReference type="CDD" id="cd00056">
    <property type="entry name" value="ENDO3c"/>
    <property type="match status" value="1"/>
</dbReference>
<dbReference type="GO" id="GO:0003677">
    <property type="term" value="F:DNA binding"/>
    <property type="evidence" value="ECO:0007669"/>
    <property type="project" value="UniProtKB-UniRule"/>
</dbReference>
<keyword evidence="8 13" id="KW-0238">DNA-binding</keyword>
<keyword evidence="10 13" id="KW-0456">Lyase</keyword>
<comment type="cofactor">
    <cofactor evidence="13">
        <name>[4Fe-4S] cluster</name>
        <dbReference type="ChEBI" id="CHEBI:49883"/>
    </cofactor>
    <text evidence="13">Binds 1 [4Fe-4S] cluster.</text>
</comment>
<feature type="domain" description="HhH-GPD" evidence="14">
    <location>
        <begin position="37"/>
        <end position="185"/>
    </location>
</feature>
<dbReference type="InterPro" id="IPR011257">
    <property type="entry name" value="DNA_glycosylase"/>
</dbReference>
<evidence type="ECO:0000256" key="3">
    <source>
        <dbReference type="ARBA" id="ARBA00022723"/>
    </source>
</evidence>
<keyword evidence="15" id="KW-0540">Nuclease</keyword>
<dbReference type="EMBL" id="EU686620">
    <property type="protein sequence ID" value="ACF09617.1"/>
    <property type="molecule type" value="Genomic_DNA"/>
</dbReference>
<keyword evidence="11 13" id="KW-0326">Glycosidase</keyword>
<dbReference type="Pfam" id="PF10576">
    <property type="entry name" value="EndIII_4Fe-2S"/>
    <property type="match status" value="1"/>
</dbReference>
<keyword evidence="7 13" id="KW-0411">Iron-sulfur</keyword>
<dbReference type="InterPro" id="IPR005759">
    <property type="entry name" value="Nth"/>
</dbReference>
<evidence type="ECO:0000313" key="15">
    <source>
        <dbReference type="EMBL" id="ACF09617.1"/>
    </source>
</evidence>
<protein>
    <recommendedName>
        <fullName evidence="13">Endonuclease III</fullName>
        <ecNumber evidence="13">4.2.99.18</ecNumber>
    </recommendedName>
    <alternativeName>
        <fullName evidence="13">DNA-(apurinic or apyrimidinic site) lyase</fullName>
    </alternativeName>
</protein>
<dbReference type="EC" id="4.2.99.18" evidence="13"/>
<dbReference type="SUPFAM" id="SSF48150">
    <property type="entry name" value="DNA-glycosylase"/>
    <property type="match status" value="1"/>
</dbReference>
<dbReference type="GO" id="GO:0006285">
    <property type="term" value="P:base-excision repair, AP site formation"/>
    <property type="evidence" value="ECO:0007669"/>
    <property type="project" value="TreeGrafter"/>
</dbReference>
<keyword evidence="3 13" id="KW-0479">Metal-binding</keyword>
<dbReference type="GO" id="GO:0141016">
    <property type="term" value="F:G/T mismatch-specific thymine-DNA glycosylase activity"/>
    <property type="evidence" value="ECO:0007669"/>
    <property type="project" value="UniProtKB-EC"/>
</dbReference>
<evidence type="ECO:0000256" key="8">
    <source>
        <dbReference type="ARBA" id="ARBA00023125"/>
    </source>
</evidence>
<dbReference type="AlphaFoldDB" id="B3V5P9"/>
<dbReference type="SMART" id="SM00525">
    <property type="entry name" value="FES"/>
    <property type="match status" value="1"/>
</dbReference>
<organism evidence="15">
    <name type="scientific">uncultured marine crenarchaeote AD1000-325-A12</name>
    <dbReference type="NCBI Taxonomy" id="526639"/>
    <lineage>
        <taxon>Archaea</taxon>
        <taxon>Nitrososphaerota</taxon>
        <taxon>Nitrososphaeria</taxon>
        <taxon>Nitrosopumilales</taxon>
        <taxon>environmental samples</taxon>
    </lineage>
</organism>
<dbReference type="FunFam" id="1.10.1670.10:FF:000001">
    <property type="entry name" value="Endonuclease III"/>
    <property type="match status" value="1"/>
</dbReference>
<dbReference type="Gene3D" id="1.10.340.30">
    <property type="entry name" value="Hypothetical protein, domain 2"/>
    <property type="match status" value="1"/>
</dbReference>
<dbReference type="SMART" id="SM00478">
    <property type="entry name" value="ENDO3c"/>
    <property type="match status" value="1"/>
</dbReference>
<feature type="binding site" evidence="13">
    <location>
        <position position="187"/>
    </location>
    <ligand>
        <name>[4Fe-4S] cluster</name>
        <dbReference type="ChEBI" id="CHEBI:49883"/>
    </ligand>
</feature>
<keyword evidence="9 13" id="KW-0234">DNA repair</keyword>
<keyword evidence="5 13" id="KW-0378">Hydrolase</keyword>
<accession>B3V5P9</accession>
<evidence type="ECO:0000256" key="12">
    <source>
        <dbReference type="ARBA" id="ARBA00052915"/>
    </source>
</evidence>
<feature type="binding site" evidence="13">
    <location>
        <position position="197"/>
    </location>
    <ligand>
        <name>[4Fe-4S] cluster</name>
        <dbReference type="ChEBI" id="CHEBI:49883"/>
    </ligand>
</feature>
<dbReference type="GO" id="GO:0046872">
    <property type="term" value="F:metal ion binding"/>
    <property type="evidence" value="ECO:0007669"/>
    <property type="project" value="UniProtKB-KW"/>
</dbReference>
<dbReference type="InterPro" id="IPR003265">
    <property type="entry name" value="HhH-GPD_domain"/>
</dbReference>
<evidence type="ECO:0000256" key="10">
    <source>
        <dbReference type="ARBA" id="ARBA00023239"/>
    </source>
</evidence>
<evidence type="ECO:0000256" key="6">
    <source>
        <dbReference type="ARBA" id="ARBA00023004"/>
    </source>
</evidence>
<dbReference type="PANTHER" id="PTHR10359:SF18">
    <property type="entry name" value="ENDONUCLEASE III"/>
    <property type="match status" value="1"/>
</dbReference>
<comment type="catalytic activity">
    <reaction evidence="12">
        <text>Hydrolyzes mismatched double-stranded DNA and polynucleotides, releasing free thymine.</text>
        <dbReference type="EC" id="3.2.2.29"/>
    </reaction>
</comment>
<dbReference type="HAMAP" id="MF_00942">
    <property type="entry name" value="Nth"/>
    <property type="match status" value="1"/>
</dbReference>
<name>B3V5P9_9ARCH</name>
<keyword evidence="2 13" id="KW-0004">4Fe-4S</keyword>
<evidence type="ECO:0000256" key="9">
    <source>
        <dbReference type="ARBA" id="ARBA00023204"/>
    </source>
</evidence>
<dbReference type="PIRSF" id="PIRSF001435">
    <property type="entry name" value="Nth"/>
    <property type="match status" value="1"/>
</dbReference>
<keyword evidence="4 13" id="KW-0227">DNA damage</keyword>
<dbReference type="Gene3D" id="1.10.1670.10">
    <property type="entry name" value="Helix-hairpin-Helix base-excision DNA repair enzymes (C-terminal)"/>
    <property type="match status" value="1"/>
</dbReference>
<evidence type="ECO:0000259" key="14">
    <source>
        <dbReference type="SMART" id="SM00478"/>
    </source>
</evidence>
<proteinExistence type="inferred from homology"/>
<reference evidence="15" key="1">
    <citation type="journal article" date="2008" name="ISME J.">
        <title>Hindsight in the relative abundance, metabolic potential and genome dynamics of uncultivated marine archaea from comparative metagenomic analyses of bathypelagic plankton of different oceanic regions.</title>
        <authorList>
            <person name="Martin-Cuadrado A.B."/>
            <person name="Rodriguez-Valera F."/>
            <person name="Moreira D."/>
            <person name="Alba J.C."/>
            <person name="Ivars-Martinez E."/>
            <person name="Henn M.R."/>
            <person name="Talla E."/>
            <person name="Lopez-Garcia P."/>
        </authorList>
    </citation>
    <scope>NUCLEOTIDE SEQUENCE</scope>
</reference>
<sequence>MQNNIIKIHKKLESIYPPIKTSLKYESIFQLLIATILSAQCTDKIVNKTTKKLFKKYPNVSDLANADIRNVKNIIKSTGYYSLKANRIKNTSKRLKNNYNSKVPDNMEDLLTLDGVGRKTANIVLSVGFNKNVGIAVDTHVIRLSNRLKLTKNTNPEKIEIDLIKILPKELWNKFSILLILHGRNICQAKKPDCSNCVLNDLCPYAKEILKN</sequence>
<evidence type="ECO:0000256" key="2">
    <source>
        <dbReference type="ARBA" id="ARBA00022485"/>
    </source>
</evidence>
<dbReference type="Pfam" id="PF00633">
    <property type="entry name" value="HHH"/>
    <property type="match status" value="1"/>
</dbReference>
<dbReference type="Pfam" id="PF00730">
    <property type="entry name" value="HhH-GPD"/>
    <property type="match status" value="1"/>
</dbReference>
<reference evidence="15" key="2">
    <citation type="submission" date="2008-05" db="EMBL/GenBank/DDBJ databases">
        <authorList>
            <person name="Martin-Cuadrado A.-B."/>
            <person name="Rodriguez-Valera F."/>
            <person name="Moreira D."/>
            <person name="Alba J.-C."/>
            <person name="Ivars-Martinez E."/>
            <person name="Henn M.R."/>
            <person name="Talla E."/>
            <person name="Lopez-Garcia P."/>
        </authorList>
    </citation>
    <scope>NUCLEOTIDE SEQUENCE</scope>
</reference>
<dbReference type="GO" id="GO:0140078">
    <property type="term" value="F:class I DNA-(apurinic or apyrimidinic site) endonuclease activity"/>
    <property type="evidence" value="ECO:0007669"/>
    <property type="project" value="UniProtKB-EC"/>
</dbReference>
<dbReference type="InterPro" id="IPR003651">
    <property type="entry name" value="Endonuclease3_FeS-loop_motif"/>
</dbReference>
<feature type="binding site" evidence="13">
    <location>
        <position position="203"/>
    </location>
    <ligand>
        <name>[4Fe-4S] cluster</name>
        <dbReference type="ChEBI" id="CHEBI:49883"/>
    </ligand>
</feature>
<comment type="function">
    <text evidence="13">DNA repair enzyme that has both DNA N-glycosylase activity and AP-lyase activity. The DNA N-glycosylase activity releases various damaged pyrimidines from DNA by cleaving the N-glycosidic bond, leaving an AP (apurinic/apyrimidinic) site. The AP-lyase activity cleaves the phosphodiester bond 3' to the AP site by a beta-elimination, leaving a 3'-terminal unsaturated sugar and a product with a terminal 5'-phosphate.</text>
</comment>
<evidence type="ECO:0000256" key="11">
    <source>
        <dbReference type="ARBA" id="ARBA00023295"/>
    </source>
</evidence>
<feature type="binding site" evidence="13">
    <location>
        <position position="194"/>
    </location>
    <ligand>
        <name>[4Fe-4S] cluster</name>
        <dbReference type="ChEBI" id="CHEBI:49883"/>
    </ligand>
</feature>
<evidence type="ECO:0000256" key="1">
    <source>
        <dbReference type="ARBA" id="ARBA00008343"/>
    </source>
</evidence>
<comment type="catalytic activity">
    <reaction evidence="13">
        <text>2'-deoxyribonucleotide-(2'-deoxyribose 5'-phosphate)-2'-deoxyribonucleotide-DNA = a 3'-end 2'-deoxyribonucleotide-(2,3-dehydro-2,3-deoxyribose 5'-phosphate)-DNA + a 5'-end 5'-phospho-2'-deoxyribonucleoside-DNA + H(+)</text>
        <dbReference type="Rhea" id="RHEA:66592"/>
        <dbReference type="Rhea" id="RHEA-COMP:13180"/>
        <dbReference type="Rhea" id="RHEA-COMP:16897"/>
        <dbReference type="Rhea" id="RHEA-COMP:17067"/>
        <dbReference type="ChEBI" id="CHEBI:15378"/>
        <dbReference type="ChEBI" id="CHEBI:136412"/>
        <dbReference type="ChEBI" id="CHEBI:157695"/>
        <dbReference type="ChEBI" id="CHEBI:167181"/>
        <dbReference type="EC" id="4.2.99.18"/>
    </reaction>
</comment>